<keyword evidence="1" id="KW-1133">Transmembrane helix</keyword>
<feature type="transmembrane region" description="Helical" evidence="1">
    <location>
        <begin position="160"/>
        <end position="180"/>
    </location>
</feature>
<sequence>MRKLFLMVSVAMAALFVTSSATADPYGPIPKPLCIIKIIKAEPGERVIVQIGARLNAKNQPAGTLTVHLRTNINASAGTTNAADVVWTKTVHTNGRMIRLVGPVVPEGTHKFTSTFVPDDATECRQCQAEQVFTVSDDDGGGDGDDDGDNGLLPDTGGPAVLWLLAGLVLVAAGAGIVVYSRRRAEVPAH</sequence>
<dbReference type="AlphaFoldDB" id="A0A853C3S6"/>
<keyword evidence="4" id="KW-1185">Reference proteome</keyword>
<comment type="caution">
    <text evidence="3">The sequence shown here is derived from an EMBL/GenBank/DDBJ whole genome shotgun (WGS) entry which is preliminary data.</text>
</comment>
<protein>
    <submittedName>
        <fullName evidence="3">LPXTG-motif cell wall-anchored protein</fullName>
    </submittedName>
</protein>
<dbReference type="Proteomes" id="UP000530424">
    <property type="component" value="Unassembled WGS sequence"/>
</dbReference>
<name>A0A853C3S6_9ACTN</name>
<dbReference type="EMBL" id="JACCFP010000001">
    <property type="protein sequence ID" value="NYJ02365.1"/>
    <property type="molecule type" value="Genomic_DNA"/>
</dbReference>
<evidence type="ECO:0000256" key="1">
    <source>
        <dbReference type="SAM" id="Phobius"/>
    </source>
</evidence>
<evidence type="ECO:0000313" key="4">
    <source>
        <dbReference type="Proteomes" id="UP000530424"/>
    </source>
</evidence>
<keyword evidence="1" id="KW-0812">Transmembrane</keyword>
<feature type="signal peptide" evidence="2">
    <location>
        <begin position="1"/>
        <end position="23"/>
    </location>
</feature>
<dbReference type="RefSeq" id="WP_179668741.1">
    <property type="nucleotide sequence ID" value="NZ_JACCFP010000001.1"/>
</dbReference>
<reference evidence="3 4" key="1">
    <citation type="submission" date="2020-07" db="EMBL/GenBank/DDBJ databases">
        <title>Sequencing the genomes of 1000 actinobacteria strains.</title>
        <authorList>
            <person name="Klenk H.-P."/>
        </authorList>
    </citation>
    <scope>NUCLEOTIDE SEQUENCE [LARGE SCALE GENOMIC DNA]</scope>
    <source>
        <strain evidence="3 4">DSM 103833</strain>
    </source>
</reference>
<evidence type="ECO:0000256" key="2">
    <source>
        <dbReference type="SAM" id="SignalP"/>
    </source>
</evidence>
<proteinExistence type="predicted"/>
<accession>A0A853C3S6</accession>
<organism evidence="3 4">
    <name type="scientific">Nocardioides thalensis</name>
    <dbReference type="NCBI Taxonomy" id="1914755"/>
    <lineage>
        <taxon>Bacteria</taxon>
        <taxon>Bacillati</taxon>
        <taxon>Actinomycetota</taxon>
        <taxon>Actinomycetes</taxon>
        <taxon>Propionibacteriales</taxon>
        <taxon>Nocardioidaceae</taxon>
        <taxon>Nocardioides</taxon>
    </lineage>
</organism>
<feature type="chain" id="PRO_5032598699" evidence="2">
    <location>
        <begin position="24"/>
        <end position="190"/>
    </location>
</feature>
<evidence type="ECO:0000313" key="3">
    <source>
        <dbReference type="EMBL" id="NYJ02365.1"/>
    </source>
</evidence>
<keyword evidence="2" id="KW-0732">Signal</keyword>
<keyword evidence="1" id="KW-0472">Membrane</keyword>
<gene>
    <name evidence="3" type="ORF">HNR19_003063</name>
</gene>
<dbReference type="NCBIfam" id="TIGR01167">
    <property type="entry name" value="LPXTG_anchor"/>
    <property type="match status" value="1"/>
</dbReference>